<sequence length="286" mass="33283">MKSQSKLAQLSLRPYVQQYTYVEMESWDELSHHHKLFTLGEQSLVFILSGSITCQPCEHVPFELPKASVVGPFSCKQTTKVSGPVKAFVVRLNTYGAYRLLGLSMDTVVNYYRDLLKIDFNFWQNICDSISSARSFDEMIRLMDSSLIQKMQYHTCYLKEVDSMIHYMEMQKTVIDWDAMAKYFKTSRHTLERQFMEVTGLTPQMYCRITRFTATMQQVHKLHTPAWRHVLAQNGYSSPSQFVKDFYYFGSNKNILATQKDRKPTMQISFRKIQQVAQSLYPAAAS</sequence>
<dbReference type="GO" id="GO:0043565">
    <property type="term" value="F:sequence-specific DNA binding"/>
    <property type="evidence" value="ECO:0007669"/>
    <property type="project" value="InterPro"/>
</dbReference>
<dbReference type="KEGG" id="cbae:COR50_12875"/>
<evidence type="ECO:0000313" key="3">
    <source>
        <dbReference type="Proteomes" id="UP000220133"/>
    </source>
</evidence>
<dbReference type="AlphaFoldDB" id="A0A291QVD4"/>
<organism evidence="2 3">
    <name type="scientific">Chitinophaga caeni</name>
    <dbReference type="NCBI Taxonomy" id="2029983"/>
    <lineage>
        <taxon>Bacteria</taxon>
        <taxon>Pseudomonadati</taxon>
        <taxon>Bacteroidota</taxon>
        <taxon>Chitinophagia</taxon>
        <taxon>Chitinophagales</taxon>
        <taxon>Chitinophagaceae</taxon>
        <taxon>Chitinophaga</taxon>
    </lineage>
</organism>
<evidence type="ECO:0000313" key="2">
    <source>
        <dbReference type="EMBL" id="ATL47989.1"/>
    </source>
</evidence>
<keyword evidence="3" id="KW-1185">Reference proteome</keyword>
<feature type="domain" description="HTH araC/xylS-type" evidence="1">
    <location>
        <begin position="159"/>
        <end position="246"/>
    </location>
</feature>
<dbReference type="RefSeq" id="WP_098194366.1">
    <property type="nucleotide sequence ID" value="NZ_CP023777.1"/>
</dbReference>
<dbReference type="Gene3D" id="1.10.10.60">
    <property type="entry name" value="Homeodomain-like"/>
    <property type="match status" value="1"/>
</dbReference>
<proteinExistence type="predicted"/>
<protein>
    <recommendedName>
        <fullName evidence="1">HTH araC/xylS-type domain-containing protein</fullName>
    </recommendedName>
</protein>
<dbReference type="GO" id="GO:0003700">
    <property type="term" value="F:DNA-binding transcription factor activity"/>
    <property type="evidence" value="ECO:0007669"/>
    <property type="project" value="InterPro"/>
</dbReference>
<accession>A0A291QVD4</accession>
<dbReference type="PROSITE" id="PS01124">
    <property type="entry name" value="HTH_ARAC_FAMILY_2"/>
    <property type="match status" value="1"/>
</dbReference>
<dbReference type="Pfam" id="PF20240">
    <property type="entry name" value="DUF6597"/>
    <property type="match status" value="1"/>
</dbReference>
<reference evidence="2 3" key="1">
    <citation type="submission" date="2017-10" db="EMBL/GenBank/DDBJ databases">
        <title>Paenichitinophaga pekingensis gen. nov., sp. nov., isolated from activated sludge.</title>
        <authorList>
            <person name="Jin D."/>
            <person name="Kong X."/>
            <person name="Deng Y."/>
            <person name="Bai Z."/>
        </authorList>
    </citation>
    <scope>NUCLEOTIDE SEQUENCE [LARGE SCALE GENOMIC DNA]</scope>
    <source>
        <strain evidence="2 3">13</strain>
    </source>
</reference>
<dbReference type="Proteomes" id="UP000220133">
    <property type="component" value="Chromosome"/>
</dbReference>
<name>A0A291QVD4_9BACT</name>
<gene>
    <name evidence="2" type="ORF">COR50_12875</name>
</gene>
<evidence type="ECO:0000259" key="1">
    <source>
        <dbReference type="PROSITE" id="PS01124"/>
    </source>
</evidence>
<dbReference type="InterPro" id="IPR046532">
    <property type="entry name" value="DUF6597"/>
</dbReference>
<dbReference type="OrthoDB" id="643300at2"/>
<dbReference type="EMBL" id="CP023777">
    <property type="protein sequence ID" value="ATL47989.1"/>
    <property type="molecule type" value="Genomic_DNA"/>
</dbReference>
<dbReference type="InterPro" id="IPR018060">
    <property type="entry name" value="HTH_AraC"/>
</dbReference>